<dbReference type="Proteomes" id="UP001162131">
    <property type="component" value="Unassembled WGS sequence"/>
</dbReference>
<protein>
    <recommendedName>
        <fullName evidence="6">Clathrin light chain</fullName>
    </recommendedName>
</protein>
<keyword evidence="9" id="KW-1185">Reference proteome</keyword>
<dbReference type="GO" id="GO:0016192">
    <property type="term" value="P:vesicle-mediated transport"/>
    <property type="evidence" value="ECO:0007669"/>
    <property type="project" value="InterPro"/>
</dbReference>
<keyword evidence="4 6" id="KW-0168">Coated pit</keyword>
<dbReference type="GO" id="GO:0005198">
    <property type="term" value="F:structural molecule activity"/>
    <property type="evidence" value="ECO:0007669"/>
    <property type="project" value="InterPro"/>
</dbReference>
<feature type="compositionally biased region" description="Polar residues" evidence="7">
    <location>
        <begin position="48"/>
        <end position="57"/>
    </location>
</feature>
<feature type="compositionally biased region" description="Basic and acidic residues" evidence="7">
    <location>
        <begin position="99"/>
        <end position="112"/>
    </location>
</feature>
<feature type="region of interest" description="Disordered" evidence="7">
    <location>
        <begin position="1"/>
        <end position="140"/>
    </location>
</feature>
<comment type="caution">
    <text evidence="8">The sequence shown here is derived from an EMBL/GenBank/DDBJ whole genome shotgun (WGS) entry which is preliminary data.</text>
</comment>
<comment type="function">
    <text evidence="6">Clathrin is the major protein of the polyhedral coat of coated pits and vesicles.</text>
</comment>
<evidence type="ECO:0000313" key="9">
    <source>
        <dbReference type="Proteomes" id="UP001162131"/>
    </source>
</evidence>
<dbReference type="GO" id="GO:0030132">
    <property type="term" value="C:clathrin coat of coated pit"/>
    <property type="evidence" value="ECO:0007669"/>
    <property type="project" value="InterPro"/>
</dbReference>
<evidence type="ECO:0000256" key="6">
    <source>
        <dbReference type="RuleBase" id="RU363137"/>
    </source>
</evidence>
<evidence type="ECO:0000256" key="2">
    <source>
        <dbReference type="ARBA" id="ARBA00005263"/>
    </source>
</evidence>
<keyword evidence="5 6" id="KW-0968">Cytoplasmic vesicle</keyword>
<evidence type="ECO:0000256" key="7">
    <source>
        <dbReference type="SAM" id="MobiDB-lite"/>
    </source>
</evidence>
<proteinExistence type="inferred from homology"/>
<dbReference type="InterPro" id="IPR000996">
    <property type="entry name" value="Clathrin_L-chain"/>
</dbReference>
<evidence type="ECO:0000256" key="5">
    <source>
        <dbReference type="ARBA" id="ARBA00023329"/>
    </source>
</evidence>
<dbReference type="Pfam" id="PF01086">
    <property type="entry name" value="Clathrin_lg_ch"/>
    <property type="match status" value="1"/>
</dbReference>
<organism evidence="8 9">
    <name type="scientific">Blepharisma stoltei</name>
    <dbReference type="NCBI Taxonomy" id="1481888"/>
    <lineage>
        <taxon>Eukaryota</taxon>
        <taxon>Sar</taxon>
        <taxon>Alveolata</taxon>
        <taxon>Ciliophora</taxon>
        <taxon>Postciliodesmatophora</taxon>
        <taxon>Heterotrichea</taxon>
        <taxon>Heterotrichida</taxon>
        <taxon>Blepharismidae</taxon>
        <taxon>Blepharisma</taxon>
    </lineage>
</organism>
<feature type="compositionally biased region" description="Basic and acidic residues" evidence="7">
    <location>
        <begin position="119"/>
        <end position="132"/>
    </location>
</feature>
<accession>A0AAU9JIG7</accession>
<keyword evidence="3 6" id="KW-0472">Membrane</keyword>
<name>A0AAU9JIG7_9CILI</name>
<gene>
    <name evidence="8" type="ORF">BSTOLATCC_MIC38712</name>
</gene>
<evidence type="ECO:0000256" key="1">
    <source>
        <dbReference type="ARBA" id="ARBA00004180"/>
    </source>
</evidence>
<reference evidence="8" key="1">
    <citation type="submission" date="2021-09" db="EMBL/GenBank/DDBJ databases">
        <authorList>
            <consortium name="AG Swart"/>
            <person name="Singh M."/>
            <person name="Singh A."/>
            <person name="Seah K."/>
            <person name="Emmerich C."/>
        </authorList>
    </citation>
    <scope>NUCLEOTIDE SEQUENCE</scope>
    <source>
        <strain evidence="8">ATCC30299</strain>
    </source>
</reference>
<comment type="subcellular location">
    <subcellularLocation>
        <location evidence="1 6">Cytoplasmic vesicle membrane</location>
        <topology evidence="1 6">Peripheral membrane protein</topology>
        <orientation evidence="1 6">Cytoplasmic side</orientation>
    </subcellularLocation>
    <subcellularLocation>
        <location evidence="6">Membrane</location>
        <location evidence="6">Coated pit</location>
        <topology evidence="6">Peripheral membrane protein</topology>
        <orientation evidence="6">Cytoplasmic side</orientation>
    </subcellularLocation>
    <text evidence="6">Cytoplasmic face of coated pits and vesicles.</text>
</comment>
<dbReference type="AlphaFoldDB" id="A0AAU9JIG7"/>
<dbReference type="GO" id="GO:0006886">
    <property type="term" value="P:intracellular protein transport"/>
    <property type="evidence" value="ECO:0007669"/>
    <property type="project" value="InterPro"/>
</dbReference>
<dbReference type="GO" id="GO:0030130">
    <property type="term" value="C:clathrin coat of trans-Golgi network vesicle"/>
    <property type="evidence" value="ECO:0007669"/>
    <property type="project" value="InterPro"/>
</dbReference>
<sequence>MSEVLDSFPINDDIFSMPATTTTAGEIAQPPQATSGPFLSTDFVEESAQPSGSSMSSEVDEEENERQRQRDVEQQAFNRKLYLKDEKERTRKDEKRRKAQEELKKWHDDRRQRIQQKMEFNREEEKHSREMKQQLSHGSSWKKVASMINFNDGGERKEVARMKSVLLTKKNED</sequence>
<evidence type="ECO:0000256" key="3">
    <source>
        <dbReference type="ARBA" id="ARBA00023136"/>
    </source>
</evidence>
<dbReference type="EMBL" id="CAJZBQ010000038">
    <property type="protein sequence ID" value="CAG9325458.1"/>
    <property type="molecule type" value="Genomic_DNA"/>
</dbReference>
<evidence type="ECO:0000256" key="4">
    <source>
        <dbReference type="ARBA" id="ARBA00023176"/>
    </source>
</evidence>
<evidence type="ECO:0000313" key="8">
    <source>
        <dbReference type="EMBL" id="CAG9325458.1"/>
    </source>
</evidence>
<feature type="compositionally biased region" description="Basic and acidic residues" evidence="7">
    <location>
        <begin position="82"/>
        <end position="93"/>
    </location>
</feature>
<comment type="similarity">
    <text evidence="2 6">Belongs to the clathrin light chain family.</text>
</comment>